<dbReference type="Proteomes" id="UP000199019">
    <property type="component" value="Unassembled WGS sequence"/>
</dbReference>
<dbReference type="Gene3D" id="3.40.50.2000">
    <property type="entry name" value="Glycogen Phosphorylase B"/>
    <property type="match status" value="2"/>
</dbReference>
<evidence type="ECO:0000256" key="2">
    <source>
        <dbReference type="ARBA" id="ARBA00022679"/>
    </source>
</evidence>
<dbReference type="InterPro" id="IPR001296">
    <property type="entry name" value="Glyco_trans_1"/>
</dbReference>
<dbReference type="RefSeq" id="WP_091760887.1">
    <property type="nucleotide sequence ID" value="NZ_FOHB01000006.1"/>
</dbReference>
<proteinExistence type="predicted"/>
<evidence type="ECO:0000256" key="1">
    <source>
        <dbReference type="ARBA" id="ARBA00022676"/>
    </source>
</evidence>
<dbReference type="AlphaFoldDB" id="A0A1H9X3U8"/>
<keyword evidence="1" id="KW-0328">Glycosyltransferase</keyword>
<dbReference type="InterPro" id="IPR028098">
    <property type="entry name" value="Glyco_trans_4-like_N"/>
</dbReference>
<evidence type="ECO:0000313" key="5">
    <source>
        <dbReference type="EMBL" id="SES40898.1"/>
    </source>
</evidence>
<accession>A0A1H9X3U8</accession>
<dbReference type="Pfam" id="PF13579">
    <property type="entry name" value="Glyco_trans_4_4"/>
    <property type="match status" value="1"/>
</dbReference>
<evidence type="ECO:0000313" key="6">
    <source>
        <dbReference type="Proteomes" id="UP000199019"/>
    </source>
</evidence>
<organism evidence="5 6">
    <name type="scientific">Pedococcus cremeus</name>
    <dbReference type="NCBI Taxonomy" id="587636"/>
    <lineage>
        <taxon>Bacteria</taxon>
        <taxon>Bacillati</taxon>
        <taxon>Actinomycetota</taxon>
        <taxon>Actinomycetes</taxon>
        <taxon>Micrococcales</taxon>
        <taxon>Intrasporangiaceae</taxon>
        <taxon>Pedococcus</taxon>
    </lineage>
</organism>
<dbReference type="SUPFAM" id="SSF53756">
    <property type="entry name" value="UDP-Glycosyltransferase/glycogen phosphorylase"/>
    <property type="match status" value="1"/>
</dbReference>
<gene>
    <name evidence="5" type="ORF">SAMN05216199_3427</name>
</gene>
<keyword evidence="2 5" id="KW-0808">Transferase</keyword>
<name>A0A1H9X3U8_9MICO</name>
<dbReference type="PANTHER" id="PTHR12526">
    <property type="entry name" value="GLYCOSYLTRANSFERASE"/>
    <property type="match status" value="1"/>
</dbReference>
<dbReference type="STRING" id="587636.SAMN05216199_3427"/>
<sequence length="367" mass="37589">MRVLLVLGTSAGGVGRHVHGLTSGLVAQGHSVVVACPQEVEDRFGFTGTRARHVALAVTDRPHPLRDLRALSTLGDLLRHADVVHAHGLRAGALSCLAATGSQVPIVVTLHNAAPGGGLTGRVYAVLERVVARRATLVLGVSADLVERMAELGARVGGLAVIPGPPPPQQAVDASAVRSGLDVAPGQVLAVVVARLAPQKGLHLLLDAIGRARDLPLLVVVAGDGPQREELQQRIDSEDLPVRLLGHRGDVPALCAAADLVVSSAVWEGQPINLQEALHAGAAVVATDVGGSAAVLGGAAVLVPGGDAQALADGIRLLVTDPEERARRQELSRQRARELPTEADAVAAALGVYADVTFVDRPAAGAP</sequence>
<reference evidence="6" key="1">
    <citation type="submission" date="2016-10" db="EMBL/GenBank/DDBJ databases">
        <authorList>
            <person name="Varghese N."/>
            <person name="Submissions S."/>
        </authorList>
    </citation>
    <scope>NUCLEOTIDE SEQUENCE [LARGE SCALE GENOMIC DNA]</scope>
    <source>
        <strain evidence="6">CGMCC 1.6963</strain>
    </source>
</reference>
<dbReference type="OrthoDB" id="3268555at2"/>
<dbReference type="GO" id="GO:0016757">
    <property type="term" value="F:glycosyltransferase activity"/>
    <property type="evidence" value="ECO:0007669"/>
    <property type="project" value="UniProtKB-KW"/>
</dbReference>
<dbReference type="EMBL" id="FOHB01000006">
    <property type="protein sequence ID" value="SES40898.1"/>
    <property type="molecule type" value="Genomic_DNA"/>
</dbReference>
<keyword evidence="6" id="KW-1185">Reference proteome</keyword>
<dbReference type="PANTHER" id="PTHR12526:SF638">
    <property type="entry name" value="SPORE COAT PROTEIN SA"/>
    <property type="match status" value="1"/>
</dbReference>
<dbReference type="Pfam" id="PF00534">
    <property type="entry name" value="Glycos_transf_1"/>
    <property type="match status" value="1"/>
</dbReference>
<feature type="domain" description="Glycosyl transferase family 1" evidence="3">
    <location>
        <begin position="185"/>
        <end position="334"/>
    </location>
</feature>
<protein>
    <submittedName>
        <fullName evidence="5">Glycosyltransferase involved in cell wall bisynthesis</fullName>
    </submittedName>
</protein>
<feature type="domain" description="Glycosyltransferase subfamily 4-like N-terminal" evidence="4">
    <location>
        <begin position="12"/>
        <end position="163"/>
    </location>
</feature>
<evidence type="ECO:0000259" key="3">
    <source>
        <dbReference type="Pfam" id="PF00534"/>
    </source>
</evidence>
<evidence type="ECO:0000259" key="4">
    <source>
        <dbReference type="Pfam" id="PF13579"/>
    </source>
</evidence>